<proteinExistence type="predicted"/>
<comment type="caution">
    <text evidence="1">The sequence shown here is derived from an EMBL/GenBank/DDBJ whole genome shotgun (WGS) entry which is preliminary data.</text>
</comment>
<reference evidence="1" key="1">
    <citation type="submission" date="2023-03" db="EMBL/GenBank/DDBJ databases">
        <title>Massive genome expansion in bonnet fungi (Mycena s.s.) driven by repeated elements and novel gene families across ecological guilds.</title>
        <authorList>
            <consortium name="Lawrence Berkeley National Laboratory"/>
            <person name="Harder C.B."/>
            <person name="Miyauchi S."/>
            <person name="Viragh M."/>
            <person name="Kuo A."/>
            <person name="Thoen E."/>
            <person name="Andreopoulos B."/>
            <person name="Lu D."/>
            <person name="Skrede I."/>
            <person name="Drula E."/>
            <person name="Henrissat B."/>
            <person name="Morin E."/>
            <person name="Kohler A."/>
            <person name="Barry K."/>
            <person name="LaButti K."/>
            <person name="Morin E."/>
            <person name="Salamov A."/>
            <person name="Lipzen A."/>
            <person name="Mereny Z."/>
            <person name="Hegedus B."/>
            <person name="Baldrian P."/>
            <person name="Stursova M."/>
            <person name="Weitz H."/>
            <person name="Taylor A."/>
            <person name="Grigoriev I.V."/>
            <person name="Nagy L.G."/>
            <person name="Martin F."/>
            <person name="Kauserud H."/>
        </authorList>
    </citation>
    <scope>NUCLEOTIDE SEQUENCE</scope>
    <source>
        <strain evidence="1">9144</strain>
    </source>
</reference>
<keyword evidence="2" id="KW-1185">Reference proteome</keyword>
<gene>
    <name evidence="1" type="ORF">GGX14DRAFT_389502</name>
</gene>
<dbReference type="Proteomes" id="UP001219525">
    <property type="component" value="Unassembled WGS sequence"/>
</dbReference>
<protein>
    <submittedName>
        <fullName evidence="1">Uncharacterized protein</fullName>
    </submittedName>
</protein>
<sequence>MNTSRSHLLLSVSARTMRHTRVHCVRGEDALKPPCGEGDSNGGEEGASMSEETGETEICFRRSEASRICRVEWPAVAQFSVVVVGLKFLSNLSFNIGFRQGTNLVCNLIATYTFAGACSCAGNALSPVACICRVCARGRHLHMGREVSRDSTYHLISISQTAPLIIAVVGSGQQQPELLREWRVKSRCLAKSRHWHFFNVVVLSEFKRLENFESVASCETPYTPVLCTYATHFNFFY</sequence>
<evidence type="ECO:0000313" key="2">
    <source>
        <dbReference type="Proteomes" id="UP001219525"/>
    </source>
</evidence>
<dbReference type="EMBL" id="JARJCW010000010">
    <property type="protein sequence ID" value="KAJ7220126.1"/>
    <property type="molecule type" value="Genomic_DNA"/>
</dbReference>
<organism evidence="1 2">
    <name type="scientific">Mycena pura</name>
    <dbReference type="NCBI Taxonomy" id="153505"/>
    <lineage>
        <taxon>Eukaryota</taxon>
        <taxon>Fungi</taxon>
        <taxon>Dikarya</taxon>
        <taxon>Basidiomycota</taxon>
        <taxon>Agaricomycotina</taxon>
        <taxon>Agaricomycetes</taxon>
        <taxon>Agaricomycetidae</taxon>
        <taxon>Agaricales</taxon>
        <taxon>Marasmiineae</taxon>
        <taxon>Mycenaceae</taxon>
        <taxon>Mycena</taxon>
    </lineage>
</organism>
<dbReference type="AlphaFoldDB" id="A0AAD6VQN8"/>
<evidence type="ECO:0000313" key="1">
    <source>
        <dbReference type="EMBL" id="KAJ7220126.1"/>
    </source>
</evidence>
<name>A0AAD6VQN8_9AGAR</name>
<accession>A0AAD6VQN8</accession>